<gene>
    <name evidence="1" type="primary">33</name>
    <name evidence="1" type="ORF">DNAM5_33</name>
</gene>
<dbReference type="KEGG" id="vg:16193497"/>
<protein>
    <submittedName>
        <fullName evidence="1">Uncharacterized protein</fullName>
    </submittedName>
</protein>
<proteinExistence type="predicted"/>
<dbReference type="EMBL" id="KC292029">
    <property type="protein sequence ID" value="AGM11896.1"/>
    <property type="molecule type" value="Genomic_DNA"/>
</dbReference>
<dbReference type="GeneID" id="16193497"/>
<organism evidence="1 2">
    <name type="scientific">Haloarcula californiae tailed virus 1</name>
    <dbReference type="NCBI Taxonomy" id="1273746"/>
    <lineage>
        <taxon>Viruses</taxon>
        <taxon>Duplodnaviria</taxon>
        <taxon>Heunggongvirae</taxon>
        <taxon>Uroviricota</taxon>
        <taxon>Caudoviricetes</taxon>
        <taxon>Thumleimavirales</taxon>
        <taxon>Druskaviridae</taxon>
        <taxon>Hacavirus</taxon>
        <taxon>Hacavirus italiense</taxon>
        <taxon>Hacavirus HCTV1</taxon>
    </lineage>
</organism>
<dbReference type="OrthoDB" id="28259at10239"/>
<dbReference type="RefSeq" id="YP_008059595.1">
    <property type="nucleotide sequence ID" value="NC_021330.1"/>
</dbReference>
<evidence type="ECO:0000313" key="1">
    <source>
        <dbReference type="EMBL" id="AGM11896.1"/>
    </source>
</evidence>
<accession>R4THX2</accession>
<name>R4THX2_9CAUD</name>
<dbReference type="Proteomes" id="UP000202086">
    <property type="component" value="Segment"/>
</dbReference>
<evidence type="ECO:0000313" key="2">
    <source>
        <dbReference type="Proteomes" id="UP000202086"/>
    </source>
</evidence>
<reference evidence="1 2" key="1">
    <citation type="submission" date="2012-12" db="EMBL/GenBank/DDBJ databases">
        <authorList>
            <person name="Sencilo A."/>
            <person name="Jacobs-Sera D."/>
            <person name="Russell D.A."/>
            <person name="Ko C."/>
            <person name="Atanasova N."/>
            <person name="Osterlund E."/>
            <person name="Oksanen H.M."/>
            <person name="Bamford D.H."/>
            <person name="Hatfull G.F."/>
            <person name="Roine E."/>
            <person name="Hendrix R.W."/>
        </authorList>
    </citation>
    <scope>NUCLEOTIDE SEQUENCE [LARGE SCALE GENOMIC DNA]</scope>
</reference>
<sequence length="80" mass="9090">MSDLRHLTYAPASDGIHVWEVLRHTTEYLFCVDEVCDGENCVTADDLDEEREVSVEDTRVERKGVVTLYLEGVASELDDE</sequence>
<keyword evidence="2" id="KW-1185">Reference proteome</keyword>